<feature type="domain" description="Band 7" evidence="3">
    <location>
        <begin position="27"/>
        <end position="208"/>
    </location>
</feature>
<reference evidence="4 5" key="1">
    <citation type="submission" date="2019-07" db="EMBL/GenBank/DDBJ databases">
        <title>Genomics analysis of Aphanomyces spp. identifies a new class of oomycete effector associated with host adaptation.</title>
        <authorList>
            <person name="Gaulin E."/>
        </authorList>
    </citation>
    <scope>NUCLEOTIDE SEQUENCE [LARGE SCALE GENOMIC DNA]</scope>
    <source>
        <strain evidence="4 5">ATCC 201684</strain>
    </source>
</reference>
<dbReference type="SUPFAM" id="SSF117892">
    <property type="entry name" value="Band 7/SPFH domain"/>
    <property type="match status" value="1"/>
</dbReference>
<dbReference type="VEuPathDB" id="FungiDB:AeMF1_014712"/>
<evidence type="ECO:0000256" key="1">
    <source>
        <dbReference type="ARBA" id="ARBA00008164"/>
    </source>
</evidence>
<evidence type="ECO:0000259" key="3">
    <source>
        <dbReference type="SMART" id="SM00244"/>
    </source>
</evidence>
<name>A0A6G0XQR7_9STRA</name>
<dbReference type="InterPro" id="IPR050710">
    <property type="entry name" value="Band7/mec-2_domain"/>
</dbReference>
<comment type="similarity">
    <text evidence="1">Belongs to the band 7/mec-2 family.</text>
</comment>
<feature type="transmembrane region" description="Helical" evidence="2">
    <location>
        <begin position="6"/>
        <end position="26"/>
    </location>
</feature>
<organism evidence="4 5">
    <name type="scientific">Aphanomyces euteiches</name>
    <dbReference type="NCBI Taxonomy" id="100861"/>
    <lineage>
        <taxon>Eukaryota</taxon>
        <taxon>Sar</taxon>
        <taxon>Stramenopiles</taxon>
        <taxon>Oomycota</taxon>
        <taxon>Saprolegniomycetes</taxon>
        <taxon>Saprolegniales</taxon>
        <taxon>Verrucalvaceae</taxon>
        <taxon>Aphanomyces</taxon>
    </lineage>
</organism>
<dbReference type="FunFam" id="3.30.479.30:FF:000004">
    <property type="entry name" value="Putative membrane protease family, stomatin"/>
    <property type="match status" value="1"/>
</dbReference>
<dbReference type="GO" id="GO:0005886">
    <property type="term" value="C:plasma membrane"/>
    <property type="evidence" value="ECO:0007669"/>
    <property type="project" value="UniProtKB-ARBA"/>
</dbReference>
<evidence type="ECO:0000313" key="5">
    <source>
        <dbReference type="Proteomes" id="UP000481153"/>
    </source>
</evidence>
<proteinExistence type="inferred from homology"/>
<dbReference type="PANTHER" id="PTHR43327">
    <property type="entry name" value="STOMATIN-LIKE PROTEIN 2, MITOCHONDRIAL"/>
    <property type="match status" value="1"/>
</dbReference>
<comment type="caution">
    <text evidence="4">The sequence shown here is derived from an EMBL/GenBank/DDBJ whole genome shotgun (WGS) entry which is preliminary data.</text>
</comment>
<keyword evidence="5" id="KW-1185">Reference proteome</keyword>
<protein>
    <recommendedName>
        <fullName evidence="3">Band 7 domain-containing protein</fullName>
    </recommendedName>
</protein>
<sequence length="326" mass="36718">MDVAAIIIGILAGLFLLHFFSALVGFKWIVVVRHKETVVVQRWGRFHAKLGPGLYFLIPLVDRVHLVRWRRLKIDMPDAPDALVDKSFYRIDARHTTMNFRVQTIITRDNVEISVRPLVIYELCDAMKVCYEVHDLSHAMRKLVQATLRSTIGDMGLDDTLASREEINRSIMQKISHICFNWGIRIHRVELLEIGSNKSVQDAMHKQLAAERVRRAAIVTAEGYRDKVRTEAEGESQAKIALATGEQQSMIIKARAAAEARLIIARAEAEALTLVSNSLKDMAVDATQYMIALRYIETLGAMAKSSKQCEVFMPMETNVVGATAVM</sequence>
<dbReference type="Pfam" id="PF01145">
    <property type="entry name" value="Band_7"/>
    <property type="match status" value="1"/>
</dbReference>
<evidence type="ECO:0000256" key="2">
    <source>
        <dbReference type="SAM" id="Phobius"/>
    </source>
</evidence>
<keyword evidence="2" id="KW-1133">Transmembrane helix</keyword>
<dbReference type="InterPro" id="IPR036013">
    <property type="entry name" value="Band_7/SPFH_dom_sf"/>
</dbReference>
<keyword evidence="2" id="KW-0472">Membrane</keyword>
<dbReference type="CDD" id="cd08829">
    <property type="entry name" value="SPFH_paraslipin"/>
    <property type="match status" value="1"/>
</dbReference>
<dbReference type="Proteomes" id="UP000481153">
    <property type="component" value="Unassembled WGS sequence"/>
</dbReference>
<dbReference type="Gene3D" id="3.30.479.30">
    <property type="entry name" value="Band 7 domain"/>
    <property type="match status" value="1"/>
</dbReference>
<dbReference type="InterPro" id="IPR001107">
    <property type="entry name" value="Band_7"/>
</dbReference>
<dbReference type="PANTHER" id="PTHR43327:SF10">
    <property type="entry name" value="STOMATIN-LIKE PROTEIN 2, MITOCHONDRIAL"/>
    <property type="match status" value="1"/>
</dbReference>
<dbReference type="AlphaFoldDB" id="A0A6G0XQR7"/>
<gene>
    <name evidence="4" type="ORF">Ae201684_002335</name>
</gene>
<evidence type="ECO:0000313" key="4">
    <source>
        <dbReference type="EMBL" id="KAF0742792.1"/>
    </source>
</evidence>
<dbReference type="EMBL" id="VJMJ01000024">
    <property type="protein sequence ID" value="KAF0742792.1"/>
    <property type="molecule type" value="Genomic_DNA"/>
</dbReference>
<accession>A0A6G0XQR7</accession>
<keyword evidence="2" id="KW-0812">Transmembrane</keyword>
<dbReference type="SMART" id="SM00244">
    <property type="entry name" value="PHB"/>
    <property type="match status" value="1"/>
</dbReference>
<dbReference type="GO" id="GO:0098552">
    <property type="term" value="C:side of membrane"/>
    <property type="evidence" value="ECO:0007669"/>
    <property type="project" value="UniProtKB-ARBA"/>
</dbReference>